<dbReference type="Proteomes" id="UP001168694">
    <property type="component" value="Unassembled WGS sequence"/>
</dbReference>
<keyword evidence="2" id="KW-0677">Repeat</keyword>
<organism evidence="3 4">
    <name type="scientific">Fictibacillus terranigra</name>
    <dbReference type="NCBI Taxonomy" id="3058424"/>
    <lineage>
        <taxon>Bacteria</taxon>
        <taxon>Bacillati</taxon>
        <taxon>Bacillota</taxon>
        <taxon>Bacilli</taxon>
        <taxon>Bacillales</taxon>
        <taxon>Fictibacillaceae</taxon>
        <taxon>Fictibacillus</taxon>
    </lineage>
</organism>
<dbReference type="Gene3D" id="2.160.10.10">
    <property type="entry name" value="Hexapeptide repeat proteins"/>
    <property type="match status" value="2"/>
</dbReference>
<evidence type="ECO:0000256" key="1">
    <source>
        <dbReference type="ARBA" id="ARBA00022679"/>
    </source>
</evidence>
<dbReference type="PANTHER" id="PTHR43300">
    <property type="entry name" value="ACETYLTRANSFERASE"/>
    <property type="match status" value="1"/>
</dbReference>
<dbReference type="SUPFAM" id="SSF51161">
    <property type="entry name" value="Trimeric LpxA-like enzymes"/>
    <property type="match status" value="1"/>
</dbReference>
<dbReference type="EC" id="2.3.1.-" evidence="3"/>
<comment type="caution">
    <text evidence="3">The sequence shown here is derived from an EMBL/GenBank/DDBJ whole genome shotgun (WGS) entry which is preliminary data.</text>
</comment>
<accession>A0ABT8E280</accession>
<dbReference type="InterPro" id="IPR011004">
    <property type="entry name" value="Trimer_LpxA-like_sf"/>
</dbReference>
<dbReference type="InterPro" id="IPR001451">
    <property type="entry name" value="Hexapep"/>
</dbReference>
<keyword evidence="1 3" id="KW-0808">Transferase</keyword>
<keyword evidence="3" id="KW-0012">Acyltransferase</keyword>
<dbReference type="Pfam" id="PF00132">
    <property type="entry name" value="Hexapep"/>
    <property type="match status" value="1"/>
</dbReference>
<reference evidence="3" key="1">
    <citation type="submission" date="2023-06" db="EMBL/GenBank/DDBJ databases">
        <title>Draft Genome Sequences of Representative Paenibacillus Polymyxa, Bacillus cereus, Fictibacillus sp., and Brevibacillus agri Strains Isolated from Amazonian Dark Earth.</title>
        <authorList>
            <person name="Pellegrinetti T.A."/>
            <person name="Cunha I.C.M."/>
            <person name="Chaves M.G."/>
            <person name="Freitas A.S."/>
            <person name="Silva A.V.R."/>
            <person name="Tsai S.M."/>
            <person name="Mendes L.W."/>
        </authorList>
    </citation>
    <scope>NUCLEOTIDE SEQUENCE</scope>
    <source>
        <strain evidence="3">CENA-BCM004</strain>
    </source>
</reference>
<keyword evidence="4" id="KW-1185">Reference proteome</keyword>
<evidence type="ECO:0000313" key="3">
    <source>
        <dbReference type="EMBL" id="MDN4072007.1"/>
    </source>
</evidence>
<sequence length="237" mass="24967">MTVSQGSNVVIGKDVQLGSNVMIGHNVVIYDGVSIGDNCIIQDGAIIGKQPARAKNSALPALKTLPPAKIGSGVTIGTHSIIYASAEIADDVFVADLATVRERVTIGDKTIIGRGAAVENDCVIGVKCKIETNAYITAYSELEDLVFIAPGVVTTNDNYMARSKERFKHFKGVTVKRGGRIGANTTVLPGKVIHEEAAVAAGSLVTKDVESETLVAGHPARKFKSVPDDQLLKNQEA</sequence>
<dbReference type="InterPro" id="IPR050179">
    <property type="entry name" value="Trans_hexapeptide_repeat"/>
</dbReference>
<proteinExistence type="predicted"/>
<protein>
    <submittedName>
        <fullName evidence="3">Acyltransferase</fullName>
        <ecNumber evidence="3">2.3.1.-</ecNumber>
    </submittedName>
</protein>
<dbReference type="EMBL" id="JAUHLN010000001">
    <property type="protein sequence ID" value="MDN4072007.1"/>
    <property type="molecule type" value="Genomic_DNA"/>
</dbReference>
<dbReference type="GO" id="GO:0016746">
    <property type="term" value="F:acyltransferase activity"/>
    <property type="evidence" value="ECO:0007669"/>
    <property type="project" value="UniProtKB-KW"/>
</dbReference>
<evidence type="ECO:0000313" key="4">
    <source>
        <dbReference type="Proteomes" id="UP001168694"/>
    </source>
</evidence>
<dbReference type="PANTHER" id="PTHR43300:SF4">
    <property type="entry name" value="ACYL-[ACYL-CARRIER-PROTEIN]--UDP-N-ACETYLGLUCOSAMINE O-ACYLTRANSFERASE"/>
    <property type="match status" value="1"/>
</dbReference>
<dbReference type="PROSITE" id="PS00101">
    <property type="entry name" value="HEXAPEP_TRANSFERASES"/>
    <property type="match status" value="1"/>
</dbReference>
<evidence type="ECO:0000256" key="2">
    <source>
        <dbReference type="ARBA" id="ARBA00022737"/>
    </source>
</evidence>
<dbReference type="CDD" id="cd03358">
    <property type="entry name" value="LbH_WxcM_N_like"/>
    <property type="match status" value="1"/>
</dbReference>
<gene>
    <name evidence="3" type="ORF">QYF49_03040</name>
</gene>
<dbReference type="InterPro" id="IPR018357">
    <property type="entry name" value="Hexapep_transf_CS"/>
</dbReference>
<name>A0ABT8E280_9BACL</name>